<dbReference type="Gene3D" id="3.30.40.10">
    <property type="entry name" value="Zinc/RING finger domain, C3HC4 (zinc finger)"/>
    <property type="match status" value="1"/>
</dbReference>
<dbReference type="InterPro" id="IPR019786">
    <property type="entry name" value="Zinc_finger_PHD-type_CS"/>
</dbReference>
<evidence type="ECO:0000256" key="6">
    <source>
        <dbReference type="ARBA" id="ARBA00023242"/>
    </source>
</evidence>
<dbReference type="Proteomes" id="UP001652625">
    <property type="component" value="Chromosome 09"/>
</dbReference>
<dbReference type="GeneID" id="136084678"/>
<dbReference type="PANTHER" id="PTHR23194:SF16">
    <property type="entry name" value="PROTEIN PYGOPUS"/>
    <property type="match status" value="1"/>
</dbReference>
<evidence type="ECO:0000313" key="12">
    <source>
        <dbReference type="RefSeq" id="XP_065661237.1"/>
    </source>
</evidence>
<evidence type="ECO:0000256" key="2">
    <source>
        <dbReference type="ARBA" id="ARBA00022687"/>
    </source>
</evidence>
<dbReference type="InterPro" id="IPR052475">
    <property type="entry name" value="Wnt_Signal_Transd_Protein"/>
</dbReference>
<evidence type="ECO:0000256" key="9">
    <source>
        <dbReference type="SAM" id="MobiDB-lite"/>
    </source>
</evidence>
<evidence type="ECO:0000259" key="10">
    <source>
        <dbReference type="PROSITE" id="PS50016"/>
    </source>
</evidence>
<evidence type="ECO:0000256" key="5">
    <source>
        <dbReference type="ARBA" id="ARBA00022833"/>
    </source>
</evidence>
<dbReference type="PANTHER" id="PTHR23194">
    <property type="entry name" value="PYGOPUS"/>
    <property type="match status" value="1"/>
</dbReference>
<name>A0ABM4CHN1_HYDVU</name>
<feature type="compositionally biased region" description="Basic and acidic residues" evidence="9">
    <location>
        <begin position="67"/>
        <end position="115"/>
    </location>
</feature>
<keyword evidence="2" id="KW-0879">Wnt signaling pathway</keyword>
<evidence type="ECO:0000256" key="3">
    <source>
        <dbReference type="ARBA" id="ARBA00022723"/>
    </source>
</evidence>
<keyword evidence="11" id="KW-1185">Reference proteome</keyword>
<protein>
    <submittedName>
        <fullName evidence="12">Pygopus homolog 1-like isoform X1</fullName>
    </submittedName>
</protein>
<dbReference type="SMART" id="SM00249">
    <property type="entry name" value="PHD"/>
    <property type="match status" value="1"/>
</dbReference>
<keyword evidence="5" id="KW-0862">Zinc</keyword>
<keyword evidence="6" id="KW-0539">Nucleus</keyword>
<dbReference type="InterPro" id="IPR013083">
    <property type="entry name" value="Znf_RING/FYVE/PHD"/>
</dbReference>
<proteinExistence type="predicted"/>
<accession>A0ABM4CHN1</accession>
<dbReference type="CDD" id="cd15551">
    <property type="entry name" value="PHD_PYGO"/>
    <property type="match status" value="1"/>
</dbReference>
<evidence type="ECO:0000313" key="11">
    <source>
        <dbReference type="Proteomes" id="UP001652625"/>
    </source>
</evidence>
<keyword evidence="3" id="KW-0479">Metal-binding</keyword>
<dbReference type="InterPro" id="IPR001965">
    <property type="entry name" value="Znf_PHD"/>
</dbReference>
<evidence type="ECO:0000256" key="4">
    <source>
        <dbReference type="ARBA" id="ARBA00022771"/>
    </source>
</evidence>
<comment type="subcellular location">
    <subcellularLocation>
        <location evidence="1">Nucleus</location>
    </subcellularLocation>
</comment>
<feature type="domain" description="PHD-type" evidence="10">
    <location>
        <begin position="133"/>
        <end position="191"/>
    </location>
</feature>
<dbReference type="InterPro" id="IPR011011">
    <property type="entry name" value="Znf_FYVE_PHD"/>
</dbReference>
<evidence type="ECO:0000256" key="8">
    <source>
        <dbReference type="PROSITE-ProRule" id="PRU00146"/>
    </source>
</evidence>
<reference evidence="12" key="1">
    <citation type="submission" date="2025-08" db="UniProtKB">
        <authorList>
            <consortium name="RefSeq"/>
        </authorList>
    </citation>
    <scope>IDENTIFICATION</scope>
</reference>
<sequence>MMMTSKKLIKKKAAIDNIDQFREEAEDLLSPSETVKMRKTSRQLKLEVNEQSGKDLKISRKTKSARLVRESSDKMIKDSEKNKKDKKDDSSIGKNKKADKEGESKRTLHLKENRKLPKKKLKKEDNGDSFPVIYPCGICTKEVSDTDEAILCEAGCEFWYHRSCTGMTDIAYQLLTNQDNAEWVCDKCIATKSVPLVKIKSAVMNT</sequence>
<evidence type="ECO:0000256" key="1">
    <source>
        <dbReference type="ARBA" id="ARBA00004123"/>
    </source>
</evidence>
<feature type="region of interest" description="Disordered" evidence="9">
    <location>
        <begin position="26"/>
        <end position="124"/>
    </location>
</feature>
<organism evidence="11 12">
    <name type="scientific">Hydra vulgaris</name>
    <name type="common">Hydra</name>
    <name type="synonym">Hydra attenuata</name>
    <dbReference type="NCBI Taxonomy" id="6087"/>
    <lineage>
        <taxon>Eukaryota</taxon>
        <taxon>Metazoa</taxon>
        <taxon>Cnidaria</taxon>
        <taxon>Hydrozoa</taxon>
        <taxon>Hydroidolina</taxon>
        <taxon>Anthoathecata</taxon>
        <taxon>Aplanulata</taxon>
        <taxon>Hydridae</taxon>
        <taxon>Hydra</taxon>
    </lineage>
</organism>
<dbReference type="Pfam" id="PF00628">
    <property type="entry name" value="PHD"/>
    <property type="match status" value="1"/>
</dbReference>
<dbReference type="RefSeq" id="XP_065661237.1">
    <property type="nucleotide sequence ID" value="XM_065805165.1"/>
</dbReference>
<dbReference type="PROSITE" id="PS50016">
    <property type="entry name" value="ZF_PHD_2"/>
    <property type="match status" value="1"/>
</dbReference>
<dbReference type="InterPro" id="IPR019787">
    <property type="entry name" value="Znf_PHD-finger"/>
</dbReference>
<dbReference type="PROSITE" id="PS01359">
    <property type="entry name" value="ZF_PHD_1"/>
    <property type="match status" value="1"/>
</dbReference>
<dbReference type="SUPFAM" id="SSF57903">
    <property type="entry name" value="FYVE/PHD zinc finger"/>
    <property type="match status" value="1"/>
</dbReference>
<gene>
    <name evidence="12" type="primary">LOC136084678</name>
</gene>
<keyword evidence="4 8" id="KW-0863">Zinc-finger</keyword>
<feature type="compositionally biased region" description="Basic and acidic residues" evidence="9">
    <location>
        <begin position="44"/>
        <end position="58"/>
    </location>
</feature>
<evidence type="ECO:0000256" key="7">
    <source>
        <dbReference type="ARBA" id="ARBA00037400"/>
    </source>
</evidence>
<comment type="function">
    <text evidence="7">Involved in signal transduction through the Wnt pathway.</text>
</comment>